<dbReference type="EMBL" id="JALJOS010000056">
    <property type="protein sequence ID" value="KAK9818711.1"/>
    <property type="molecule type" value="Genomic_DNA"/>
</dbReference>
<feature type="compositionally biased region" description="Gly residues" evidence="1">
    <location>
        <begin position="470"/>
        <end position="491"/>
    </location>
</feature>
<dbReference type="Gene3D" id="1.25.10.10">
    <property type="entry name" value="Leucine-rich Repeat Variant"/>
    <property type="match status" value="1"/>
</dbReference>
<feature type="compositionally biased region" description="Basic and acidic residues" evidence="1">
    <location>
        <begin position="867"/>
        <end position="877"/>
    </location>
</feature>
<feature type="region of interest" description="Disordered" evidence="1">
    <location>
        <begin position="445"/>
        <end position="497"/>
    </location>
</feature>
<evidence type="ECO:0008006" key="4">
    <source>
        <dbReference type="Google" id="ProtNLM"/>
    </source>
</evidence>
<feature type="region of interest" description="Disordered" evidence="1">
    <location>
        <begin position="792"/>
        <end position="818"/>
    </location>
</feature>
<dbReference type="GO" id="GO:0005634">
    <property type="term" value="C:nucleus"/>
    <property type="evidence" value="ECO:0007669"/>
    <property type="project" value="TreeGrafter"/>
</dbReference>
<dbReference type="AlphaFoldDB" id="A0AAW1PYE2"/>
<feature type="compositionally biased region" description="Basic residues" evidence="1">
    <location>
        <begin position="459"/>
        <end position="469"/>
    </location>
</feature>
<dbReference type="InterPro" id="IPR016024">
    <property type="entry name" value="ARM-type_fold"/>
</dbReference>
<feature type="region of interest" description="Disordered" evidence="1">
    <location>
        <begin position="845"/>
        <end position="877"/>
    </location>
</feature>
<keyword evidence="3" id="KW-1185">Reference proteome</keyword>
<evidence type="ECO:0000313" key="2">
    <source>
        <dbReference type="EMBL" id="KAK9818711.1"/>
    </source>
</evidence>
<reference evidence="2 3" key="1">
    <citation type="journal article" date="2024" name="Nat. Commun.">
        <title>Phylogenomics reveals the evolutionary origins of lichenization in chlorophyte algae.</title>
        <authorList>
            <person name="Puginier C."/>
            <person name="Libourel C."/>
            <person name="Otte J."/>
            <person name="Skaloud P."/>
            <person name="Haon M."/>
            <person name="Grisel S."/>
            <person name="Petersen M."/>
            <person name="Berrin J.G."/>
            <person name="Delaux P.M."/>
            <person name="Dal Grande F."/>
            <person name="Keller J."/>
        </authorList>
    </citation>
    <scope>NUCLEOTIDE SEQUENCE [LARGE SCALE GENOMIC DNA]</scope>
    <source>
        <strain evidence="2 3">SAG 2145</strain>
    </source>
</reference>
<comment type="caution">
    <text evidence="2">The sequence shown here is derived from an EMBL/GenBank/DDBJ whole genome shotgun (WGS) entry which is preliminary data.</text>
</comment>
<evidence type="ECO:0000256" key="1">
    <source>
        <dbReference type="SAM" id="MobiDB-lite"/>
    </source>
</evidence>
<protein>
    <recommendedName>
        <fullName evidence="4">Pre-rRNA-processing protein RIX1 N-terminal domain-containing protein</fullName>
    </recommendedName>
</protein>
<dbReference type="Proteomes" id="UP001438707">
    <property type="component" value="Unassembled WGS sequence"/>
</dbReference>
<organism evidence="2 3">
    <name type="scientific">Apatococcus lobatus</name>
    <dbReference type="NCBI Taxonomy" id="904363"/>
    <lineage>
        <taxon>Eukaryota</taxon>
        <taxon>Viridiplantae</taxon>
        <taxon>Chlorophyta</taxon>
        <taxon>core chlorophytes</taxon>
        <taxon>Trebouxiophyceae</taxon>
        <taxon>Chlorellales</taxon>
        <taxon>Chlorellaceae</taxon>
        <taxon>Apatococcus</taxon>
    </lineage>
</organism>
<gene>
    <name evidence="2" type="ORF">WJX74_000739</name>
</gene>
<sequence length="877" mass="90836">MEVSPAGWTSVLSHLGQAAAGGSGEALQRLQHTVRQQGVGTDRLSNLSSSLECATRALFSEKQEDGQLAGLQMLVIIIPETPAASFRASYMAWGAQALGLLKACPQSPHASMAWAVLQQIFIRVEQVVEEAGVRKEASGLMQRLMQIAVPLLPQAAKQSGEGSVGMVEAIMAGARALPPAMRSSCAALEAFCRSLLPAPSAPPSLRSACAALYPLLPRAHGDATSWETAMQQLLVTIQNGLDALFMGLDAPPGSHQSREGLRPGVAGFWPAGKAGLGQAATQGQAQGVMACVDTLEHMLCQSQPLPVPLPATAIFLALTRILAFDDSPAHQGRVPPSASGYRELLMVLPGLHSAVLQLLQQLLKACGGSLRPLYASLMRLVSDLLRRIAAAGPSAFSLTSWLVRVEVYKLAGAVVQAAGWAAGRQITPTLIQAARLELYGHPSGSIPNAADEDPLAKIAPHKKRKRGKSKGQGGASGNPGAPDGLGPGLHGAEGASAAALEPWQRETSVQLAVLELLELLLQVCGAVIPQDQRLQLDAMAAHMASSAFAAADGLSAAVETGGREGLAATLQLAACRALVASVLAPAPHAPPFLPLTLRLLRQGLHSSDALLSTLCTSALLSLEPLVHPRATPPAPTHPLPLQPGRAVAPHSYTGPSRDGEALGMPRMWSPIHPDWTAHETMTAIPAAPAPIPPTGQPQHTFAADNIDTGGLHNSAREAPPASGIPMTQQQPVIEAHTAGNLPMPNVSSSQQDPGLVQSHSAPIASSAEVGVSFGVSADLGESVEPALRIHTRPGQSESLPKAPGPTVPAQPEGPGAVQHQALPSQQLQQPKVLLPGFEGAKNISIFGVDSSDSEGPMPEIDSGSDDAMDHSSDGGAD</sequence>
<dbReference type="InterPro" id="IPR011989">
    <property type="entry name" value="ARM-like"/>
</dbReference>
<accession>A0AAW1PYE2</accession>
<dbReference type="SUPFAM" id="SSF48371">
    <property type="entry name" value="ARM repeat"/>
    <property type="match status" value="1"/>
</dbReference>
<name>A0AAW1PYE2_9CHLO</name>
<proteinExistence type="predicted"/>
<evidence type="ECO:0000313" key="3">
    <source>
        <dbReference type="Proteomes" id="UP001438707"/>
    </source>
</evidence>
<dbReference type="PANTHER" id="PTHR34105">
    <property type="entry name" value="PROLINE-, GLUTAMIC ACID- AND LEUCINE-RICH PROTEIN 1"/>
    <property type="match status" value="1"/>
</dbReference>
<dbReference type="PANTHER" id="PTHR34105:SF1">
    <property type="entry name" value="PROLINE-, GLUTAMIC ACID- AND LEUCINE-RICH PROTEIN 1"/>
    <property type="match status" value="1"/>
</dbReference>
<dbReference type="GO" id="GO:0006364">
    <property type="term" value="P:rRNA processing"/>
    <property type="evidence" value="ECO:0007669"/>
    <property type="project" value="TreeGrafter"/>
</dbReference>